<feature type="non-terminal residue" evidence="3">
    <location>
        <position position="174"/>
    </location>
</feature>
<evidence type="ECO:0000313" key="3">
    <source>
        <dbReference type="EMBL" id="GMI25291.1"/>
    </source>
</evidence>
<evidence type="ECO:0000313" key="4">
    <source>
        <dbReference type="Proteomes" id="UP001165082"/>
    </source>
</evidence>
<keyword evidence="1" id="KW-1133">Transmembrane helix</keyword>
<protein>
    <submittedName>
        <fullName evidence="3">Uncharacterized protein</fullName>
    </submittedName>
</protein>
<feature type="chain" id="PRO_5040908134" evidence="2">
    <location>
        <begin position="24"/>
        <end position="174"/>
    </location>
</feature>
<feature type="transmembrane region" description="Helical" evidence="1">
    <location>
        <begin position="80"/>
        <end position="98"/>
    </location>
</feature>
<dbReference type="OrthoDB" id="207198at2759"/>
<accession>A0A9W7L3B4</accession>
<keyword evidence="2" id="KW-0732">Signal</keyword>
<sequence>DRMHTSLIPPLLFAAILPSPCDAAGSVFGMGADLNSLAASVSLMAIIGFTVFFEIGTMRLDKILRGTPYKEMVDKIYRELTILGLISFGVFVTLQSGSDLNTSYFLAFEFSHIVIFFAALCFVASAVFMMFMNKHKKVFIDRVAAKTSGDCIKDYEQGDVNTGKSPGFFGTFAS</sequence>
<gene>
    <name evidence="3" type="ORF">TrRE_jg170</name>
</gene>
<feature type="transmembrane region" description="Helical" evidence="1">
    <location>
        <begin position="110"/>
        <end position="132"/>
    </location>
</feature>
<feature type="non-terminal residue" evidence="3">
    <location>
        <position position="1"/>
    </location>
</feature>
<feature type="transmembrane region" description="Helical" evidence="1">
    <location>
        <begin position="39"/>
        <end position="60"/>
    </location>
</feature>
<keyword evidence="4" id="KW-1185">Reference proteome</keyword>
<proteinExistence type="predicted"/>
<feature type="signal peptide" evidence="2">
    <location>
        <begin position="1"/>
        <end position="23"/>
    </location>
</feature>
<comment type="caution">
    <text evidence="3">The sequence shown here is derived from an EMBL/GenBank/DDBJ whole genome shotgun (WGS) entry which is preliminary data.</text>
</comment>
<evidence type="ECO:0000256" key="1">
    <source>
        <dbReference type="SAM" id="Phobius"/>
    </source>
</evidence>
<keyword evidence="1" id="KW-0472">Membrane</keyword>
<evidence type="ECO:0000256" key="2">
    <source>
        <dbReference type="SAM" id="SignalP"/>
    </source>
</evidence>
<keyword evidence="1" id="KW-0812">Transmembrane</keyword>
<dbReference type="Proteomes" id="UP001165082">
    <property type="component" value="Unassembled WGS sequence"/>
</dbReference>
<dbReference type="EMBL" id="BRXZ01008366">
    <property type="protein sequence ID" value="GMI25291.1"/>
    <property type="molecule type" value="Genomic_DNA"/>
</dbReference>
<organism evidence="3 4">
    <name type="scientific">Triparma retinervis</name>
    <dbReference type="NCBI Taxonomy" id="2557542"/>
    <lineage>
        <taxon>Eukaryota</taxon>
        <taxon>Sar</taxon>
        <taxon>Stramenopiles</taxon>
        <taxon>Ochrophyta</taxon>
        <taxon>Bolidophyceae</taxon>
        <taxon>Parmales</taxon>
        <taxon>Triparmaceae</taxon>
        <taxon>Triparma</taxon>
    </lineage>
</organism>
<reference evidence="3" key="1">
    <citation type="submission" date="2022-07" db="EMBL/GenBank/DDBJ databases">
        <title>Genome analysis of Parmales, a sister group of diatoms, reveals the evolutionary specialization of diatoms from phago-mixotrophs to photoautotrophs.</title>
        <authorList>
            <person name="Ban H."/>
            <person name="Sato S."/>
            <person name="Yoshikawa S."/>
            <person name="Kazumasa Y."/>
            <person name="Nakamura Y."/>
            <person name="Ichinomiya M."/>
            <person name="Saitoh K."/>
            <person name="Sato N."/>
            <person name="Blanc-Mathieu R."/>
            <person name="Endo H."/>
            <person name="Kuwata A."/>
            <person name="Ogata H."/>
        </authorList>
    </citation>
    <scope>NUCLEOTIDE SEQUENCE</scope>
</reference>
<name>A0A9W7L3B4_9STRA</name>
<dbReference type="AlphaFoldDB" id="A0A9W7L3B4"/>